<accession>A0A1I8ASL9</accession>
<proteinExistence type="predicted"/>
<dbReference type="WBParaSite" id="L893_g8641.t1">
    <property type="protein sequence ID" value="L893_g8641.t1"/>
    <property type="gene ID" value="L893_g8641"/>
</dbReference>
<organism evidence="2 3">
    <name type="scientific">Steinernema glaseri</name>
    <dbReference type="NCBI Taxonomy" id="37863"/>
    <lineage>
        <taxon>Eukaryota</taxon>
        <taxon>Metazoa</taxon>
        <taxon>Ecdysozoa</taxon>
        <taxon>Nematoda</taxon>
        <taxon>Chromadorea</taxon>
        <taxon>Rhabditida</taxon>
        <taxon>Tylenchina</taxon>
        <taxon>Panagrolaimomorpha</taxon>
        <taxon>Strongyloidoidea</taxon>
        <taxon>Steinernematidae</taxon>
        <taxon>Steinernema</taxon>
    </lineage>
</organism>
<evidence type="ECO:0000313" key="2">
    <source>
        <dbReference type="Proteomes" id="UP000095287"/>
    </source>
</evidence>
<protein>
    <submittedName>
        <fullName evidence="3">PID domain-containing protein</fullName>
    </submittedName>
</protein>
<reference evidence="3" key="1">
    <citation type="submission" date="2016-11" db="UniProtKB">
        <authorList>
            <consortium name="WormBaseParasite"/>
        </authorList>
    </citation>
    <scope>IDENTIFICATION</scope>
</reference>
<evidence type="ECO:0000313" key="3">
    <source>
        <dbReference type="WBParaSite" id="L893_g8641.t1"/>
    </source>
</evidence>
<feature type="compositionally biased region" description="Basic and acidic residues" evidence="1">
    <location>
        <begin position="185"/>
        <end position="196"/>
    </location>
</feature>
<keyword evidence="2" id="KW-1185">Reference proteome</keyword>
<feature type="compositionally biased region" description="Pro residues" evidence="1">
    <location>
        <begin position="166"/>
        <end position="177"/>
    </location>
</feature>
<dbReference type="Proteomes" id="UP000095287">
    <property type="component" value="Unplaced"/>
</dbReference>
<dbReference type="AlphaFoldDB" id="A0A1I8ASL9"/>
<evidence type="ECO:0000256" key="1">
    <source>
        <dbReference type="SAM" id="MobiDB-lite"/>
    </source>
</evidence>
<sequence length="196" mass="21301">MKNAFEGVPRLPKFSSEARAISALYQVNTVFVVPEKHGITLSLCVRSPLNALDHVTERASRTTKPLCVELSLCSGLRDQHVLEPCSCWPPLAEVSTLTNGSRRGFLFFLSSADLQWKHFCTFLSLAKPHQAHRAEASGTLISSIRPAGLTFDSQLGCLPLGVTAATPPPSRPSPPRAEGPFRAGPSRDWHERSSGT</sequence>
<feature type="region of interest" description="Disordered" evidence="1">
    <location>
        <begin position="162"/>
        <end position="196"/>
    </location>
</feature>
<name>A0A1I8ASL9_9BILA</name>